<gene>
    <name evidence="1" type="ORF">V6N11_030885</name>
</gene>
<accession>A0ABR1ZSE7</accession>
<proteinExistence type="predicted"/>
<evidence type="ECO:0000313" key="2">
    <source>
        <dbReference type="Proteomes" id="UP001396334"/>
    </source>
</evidence>
<sequence length="238" mass="24588">MSDFGLTTGMEVEEIGMDSLNSGATVSAASTRGTKDGKTTTYAAMVAKPHSKDSCSKQGGVGLRLEGDGSLTERYGLWMVAANRRRCYAPPSSAGMDSVAATGFMSGSRFATLTTVEDVAGSEQIMEARPDARGTIEQADTGVEAGSISRGKQVVQDNGIKFNKAYMASNPIWQPKVGKGGPNGSKAVVVVVSLMGGVVAEGVSRDVSAKVGNYKAVTVTDGTQVSKVLNRACEGSSK</sequence>
<reference evidence="1 2" key="1">
    <citation type="journal article" date="2024" name="G3 (Bethesda)">
        <title>Genome assembly of Hibiscus sabdariffa L. provides insights into metabolisms of medicinal natural products.</title>
        <authorList>
            <person name="Kim T."/>
        </authorList>
    </citation>
    <scope>NUCLEOTIDE SEQUENCE [LARGE SCALE GENOMIC DNA]</scope>
    <source>
        <strain evidence="1">TK-2024</strain>
        <tissue evidence="1">Old leaves</tissue>
    </source>
</reference>
<dbReference type="EMBL" id="JBBPBN010000667">
    <property type="protein sequence ID" value="KAK8483347.1"/>
    <property type="molecule type" value="Genomic_DNA"/>
</dbReference>
<comment type="caution">
    <text evidence="1">The sequence shown here is derived from an EMBL/GenBank/DDBJ whole genome shotgun (WGS) entry which is preliminary data.</text>
</comment>
<evidence type="ECO:0000313" key="1">
    <source>
        <dbReference type="EMBL" id="KAK8483347.1"/>
    </source>
</evidence>
<name>A0ABR1ZSE7_9ROSI</name>
<dbReference type="Proteomes" id="UP001396334">
    <property type="component" value="Unassembled WGS sequence"/>
</dbReference>
<keyword evidence="2" id="KW-1185">Reference proteome</keyword>
<protein>
    <submittedName>
        <fullName evidence="1">Uncharacterized protein</fullName>
    </submittedName>
</protein>
<organism evidence="1 2">
    <name type="scientific">Hibiscus sabdariffa</name>
    <name type="common">roselle</name>
    <dbReference type="NCBI Taxonomy" id="183260"/>
    <lineage>
        <taxon>Eukaryota</taxon>
        <taxon>Viridiplantae</taxon>
        <taxon>Streptophyta</taxon>
        <taxon>Embryophyta</taxon>
        <taxon>Tracheophyta</taxon>
        <taxon>Spermatophyta</taxon>
        <taxon>Magnoliopsida</taxon>
        <taxon>eudicotyledons</taxon>
        <taxon>Gunneridae</taxon>
        <taxon>Pentapetalae</taxon>
        <taxon>rosids</taxon>
        <taxon>malvids</taxon>
        <taxon>Malvales</taxon>
        <taxon>Malvaceae</taxon>
        <taxon>Malvoideae</taxon>
        <taxon>Hibiscus</taxon>
    </lineage>
</organism>